<dbReference type="Proteomes" id="UP001160483">
    <property type="component" value="Unassembled WGS sequence"/>
</dbReference>
<evidence type="ECO:0000313" key="4">
    <source>
        <dbReference type="Proteomes" id="UP001160483"/>
    </source>
</evidence>
<dbReference type="EMBL" id="CAKKTJ010000330">
    <property type="protein sequence ID" value="CAH0481832.1"/>
    <property type="molecule type" value="Genomic_DNA"/>
</dbReference>
<name>A0AAU9LG20_9STRA</name>
<sequence length="656" mass="72527">MDMRTHSCQSWSSTHQDFTSLRFFVYTGGDPGFTLTTSPQSNDNVYSIAFDEDAELRVDRVTALKVWDAGIRPGDILETVSDKRVHTMDTEAALVLVKMAKCPSIIRFRSSTSGTRVRFDVLLGRQKLGVFFTGDGGHDIPIVTRIGSQPRLQGYNRDSVSASGACLGDVLVAVNGNDAVAVGLSMTTKYLETCPRPAKLTFERFMTDDFTNRCFTMQAPSKESGQHQRQSSYQHDMIVANGMQARDLRSSASYRCKSFIKAMTPKSIHTASSILQEKAENHAGHPEMRDNVVVEWTSGPLGLTLLEDAISGAPIVNRLTGKGSSANMERLQHGFQLYSVNGVKTEGRLLQDLHRDLLTLPKPLKLVFCPAHSNGICEKDSESHRKLSSLSSSSSIAPAISIQSDVELDEGAHRALVTAPVAQGRHSQQVPAIDEQYEYEVVWTSNRLGLQLEISHKPTKKDKADKLPTRRHYPIVRKILKESTLGLPSDAVGHLFVSINNWHTSGLSVEELRTLLGAASKPALLRFRRQDGLPDFQRTFLSKSSCGTDEHYMDRKATLGSAYSILWSKGKLGIVFGCYEDADCHNLLVVYVKSIGPGQARNSKFVAVGDILCSINGRNLPPKHSFKKTMQSLINISQPVTLGFRRLLVERCSDWN</sequence>
<evidence type="ECO:0000313" key="2">
    <source>
        <dbReference type="EMBL" id="CAH0516930.1"/>
    </source>
</evidence>
<dbReference type="InterPro" id="IPR036034">
    <property type="entry name" value="PDZ_sf"/>
</dbReference>
<evidence type="ECO:0000313" key="3">
    <source>
        <dbReference type="Proteomes" id="UP001158986"/>
    </source>
</evidence>
<dbReference type="Proteomes" id="UP001158986">
    <property type="component" value="Unassembled WGS sequence"/>
</dbReference>
<organism evidence="1 4">
    <name type="scientific">Peronospora belbahrii</name>
    <dbReference type="NCBI Taxonomy" id="622444"/>
    <lineage>
        <taxon>Eukaryota</taxon>
        <taxon>Sar</taxon>
        <taxon>Stramenopiles</taxon>
        <taxon>Oomycota</taxon>
        <taxon>Peronosporomycetes</taxon>
        <taxon>Peronosporales</taxon>
        <taxon>Peronosporaceae</taxon>
        <taxon>Peronospora</taxon>
    </lineage>
</organism>
<evidence type="ECO:0000313" key="1">
    <source>
        <dbReference type="EMBL" id="CAH0481832.1"/>
    </source>
</evidence>
<dbReference type="AlphaFoldDB" id="A0AAU9LG20"/>
<keyword evidence="3" id="KW-1185">Reference proteome</keyword>
<dbReference type="SUPFAM" id="SSF50156">
    <property type="entry name" value="PDZ domain-like"/>
    <property type="match status" value="2"/>
</dbReference>
<gene>
    <name evidence="2" type="ORF">PBS001_LOCUS3566</name>
    <name evidence="1" type="ORF">PBS003_LOCUS8433</name>
</gene>
<evidence type="ECO:0008006" key="5">
    <source>
        <dbReference type="Google" id="ProtNLM"/>
    </source>
</evidence>
<accession>A0AAU9LG20</accession>
<comment type="caution">
    <text evidence="1">The sequence shown here is derived from an EMBL/GenBank/DDBJ whole genome shotgun (WGS) entry which is preliminary data.</text>
</comment>
<reference evidence="1 3" key="1">
    <citation type="submission" date="2021-11" db="EMBL/GenBank/DDBJ databases">
        <authorList>
            <person name="Islam A."/>
            <person name="Islam S."/>
            <person name="Flora M.S."/>
            <person name="Rahman M."/>
            <person name="Ziaur R.M."/>
            <person name="Epstein J.H."/>
            <person name="Hassan M."/>
            <person name="Klassen M."/>
            <person name="Woodard K."/>
            <person name="Webb A."/>
            <person name="Webby R.J."/>
            <person name="El Zowalaty M.E."/>
        </authorList>
    </citation>
    <scope>NUCLEOTIDE SEQUENCE</scope>
    <source>
        <strain evidence="2">Pbs1</strain>
        <strain evidence="1">Pbs3</strain>
    </source>
</reference>
<proteinExistence type="predicted"/>
<dbReference type="EMBL" id="CAKLCB010000215">
    <property type="protein sequence ID" value="CAH0516930.1"/>
    <property type="molecule type" value="Genomic_DNA"/>
</dbReference>
<protein>
    <recommendedName>
        <fullName evidence="5">PDZ domain-containing protein</fullName>
    </recommendedName>
</protein>